<dbReference type="SUPFAM" id="SSF142433">
    <property type="entry name" value="CinA-like"/>
    <property type="match status" value="1"/>
</dbReference>
<feature type="domain" description="CinA C-terminal" evidence="1">
    <location>
        <begin position="8"/>
        <end position="157"/>
    </location>
</feature>
<proteinExistence type="predicted"/>
<gene>
    <name evidence="2" type="ORF">HQN79_08720</name>
</gene>
<dbReference type="Pfam" id="PF02464">
    <property type="entry name" value="CinA"/>
    <property type="match status" value="1"/>
</dbReference>
<sequence length="159" mass="16890">MDFTDQMSALGQKLVEKNETVVTAESCTGGMIAEALTSIGGSTAWFDRAYITYSYESKREMLGVKELTIQKQGAVSQACVEEMVLGALQQSHATVAVACSGIAGPGGGSPQKPVGTVWLAWAKQGHDKVESQCFVFDGDRQAVREQATRAALQGISDLI</sequence>
<name>A0A7D4SZ71_9GAMM</name>
<protein>
    <submittedName>
        <fullName evidence="2">CinA family protein</fullName>
    </submittedName>
</protein>
<evidence type="ECO:0000313" key="3">
    <source>
        <dbReference type="Proteomes" id="UP000504724"/>
    </source>
</evidence>
<dbReference type="InterPro" id="IPR036653">
    <property type="entry name" value="CinA-like_C"/>
</dbReference>
<dbReference type="Proteomes" id="UP000504724">
    <property type="component" value="Chromosome"/>
</dbReference>
<dbReference type="Gene3D" id="3.90.950.20">
    <property type="entry name" value="CinA-like"/>
    <property type="match status" value="1"/>
</dbReference>
<dbReference type="AlphaFoldDB" id="A0A7D4SZ71"/>
<dbReference type="InterPro" id="IPR008136">
    <property type="entry name" value="CinA_C"/>
</dbReference>
<reference evidence="2 3" key="1">
    <citation type="submission" date="2020-05" db="EMBL/GenBank/DDBJ databases">
        <title>Thiomicrorhabdus sediminis sp.nov. and Thiomicrorhabdus xiamenensis sp.nov., novel sulfur-oxidizing bacteria isolated from coastal sediment.</title>
        <authorList>
            <person name="Liu X."/>
        </authorList>
    </citation>
    <scope>NUCLEOTIDE SEQUENCE [LARGE SCALE GENOMIC DNA]</scope>
    <source>
        <strain evidence="2 3">G2</strain>
    </source>
</reference>
<dbReference type="NCBIfam" id="TIGR00199">
    <property type="entry name" value="PncC_domain"/>
    <property type="match status" value="1"/>
</dbReference>
<evidence type="ECO:0000313" key="2">
    <source>
        <dbReference type="EMBL" id="QKI89644.1"/>
    </source>
</evidence>
<dbReference type="KEGG" id="txa:HQN79_08720"/>
<organism evidence="2 3">
    <name type="scientific">Thiomicrorhabdus xiamenensis</name>
    <dbReference type="NCBI Taxonomy" id="2739063"/>
    <lineage>
        <taxon>Bacteria</taxon>
        <taxon>Pseudomonadati</taxon>
        <taxon>Pseudomonadota</taxon>
        <taxon>Gammaproteobacteria</taxon>
        <taxon>Thiotrichales</taxon>
        <taxon>Piscirickettsiaceae</taxon>
        <taxon>Thiomicrorhabdus</taxon>
    </lineage>
</organism>
<accession>A0A7D4SZ71</accession>
<keyword evidence="3" id="KW-1185">Reference proteome</keyword>
<evidence type="ECO:0000259" key="1">
    <source>
        <dbReference type="Pfam" id="PF02464"/>
    </source>
</evidence>
<dbReference type="EMBL" id="CP054020">
    <property type="protein sequence ID" value="QKI89644.1"/>
    <property type="molecule type" value="Genomic_DNA"/>
</dbReference>
<dbReference type="RefSeq" id="WP_173285660.1">
    <property type="nucleotide sequence ID" value="NZ_CP054020.1"/>
</dbReference>